<dbReference type="OrthoDB" id="1437155at2"/>
<reference evidence="1 2" key="1">
    <citation type="submission" date="2019-04" db="EMBL/GenBank/DDBJ databases">
        <authorList>
            <person name="Liu A."/>
        </authorList>
    </citation>
    <scope>NUCLEOTIDE SEQUENCE [LARGE SCALE GENOMIC DNA]</scope>
    <source>
        <strain evidence="1 2">RZ03</strain>
    </source>
</reference>
<dbReference type="RefSeq" id="WP_135874497.1">
    <property type="nucleotide sequence ID" value="NZ_SRSO01000001.1"/>
</dbReference>
<sequence length="130" mass="15322">MNILNKIKKVNNQVVTHSFPPLRFKKFQMDFDTTGVHILISANFLKRGNYRISVQNGRLLLKIKQPKNTFDFKRNSSLFEANKKYLDFDILLPYKQYQYINSAQFQNNTLQIHLTKKDNAKSTMEFVEAS</sequence>
<evidence type="ECO:0008006" key="3">
    <source>
        <dbReference type="Google" id="ProtNLM"/>
    </source>
</evidence>
<dbReference type="EMBL" id="SRSO01000001">
    <property type="protein sequence ID" value="TGV04698.1"/>
    <property type="molecule type" value="Genomic_DNA"/>
</dbReference>
<keyword evidence="2" id="KW-1185">Reference proteome</keyword>
<evidence type="ECO:0000313" key="1">
    <source>
        <dbReference type="EMBL" id="TGV04698.1"/>
    </source>
</evidence>
<name>A0A4S1E3R9_9FLAO</name>
<accession>A0A4S1E3R9</accession>
<protein>
    <recommendedName>
        <fullName evidence="3">Hsp20/alpha crystallin family protein</fullName>
    </recommendedName>
</protein>
<evidence type="ECO:0000313" key="2">
    <source>
        <dbReference type="Proteomes" id="UP000307602"/>
    </source>
</evidence>
<comment type="caution">
    <text evidence="1">The sequence shown here is derived from an EMBL/GenBank/DDBJ whole genome shotgun (WGS) entry which is preliminary data.</text>
</comment>
<dbReference type="AlphaFoldDB" id="A0A4S1E3R9"/>
<gene>
    <name evidence="1" type="ORF">EM932_00805</name>
</gene>
<organism evidence="1 2">
    <name type="scientific">Flavivirga rizhaonensis</name>
    <dbReference type="NCBI Taxonomy" id="2559571"/>
    <lineage>
        <taxon>Bacteria</taxon>
        <taxon>Pseudomonadati</taxon>
        <taxon>Bacteroidota</taxon>
        <taxon>Flavobacteriia</taxon>
        <taxon>Flavobacteriales</taxon>
        <taxon>Flavobacteriaceae</taxon>
        <taxon>Flavivirga</taxon>
    </lineage>
</organism>
<proteinExistence type="predicted"/>
<dbReference type="Proteomes" id="UP000307602">
    <property type="component" value="Unassembled WGS sequence"/>
</dbReference>